<evidence type="ECO:0000256" key="1">
    <source>
        <dbReference type="SAM" id="MobiDB-lite"/>
    </source>
</evidence>
<feature type="region of interest" description="Disordered" evidence="1">
    <location>
        <begin position="1"/>
        <end position="41"/>
    </location>
</feature>
<gene>
    <name evidence="2" type="ORF">BOTNAR_0418g00060</name>
</gene>
<feature type="compositionally biased region" description="Basic and acidic residues" evidence="1">
    <location>
        <begin position="400"/>
        <end position="409"/>
    </location>
</feature>
<proteinExistence type="predicted"/>
<dbReference type="OrthoDB" id="3563739at2759"/>
<comment type="caution">
    <text evidence="2">The sequence shown here is derived from an EMBL/GenBank/DDBJ whole genome shotgun (WGS) entry which is preliminary data.</text>
</comment>
<accession>A0A4Z1HR01</accession>
<keyword evidence="3" id="KW-1185">Reference proteome</keyword>
<dbReference type="EMBL" id="PQXJ01000418">
    <property type="protein sequence ID" value="TGO49762.1"/>
    <property type="molecule type" value="Genomic_DNA"/>
</dbReference>
<feature type="compositionally biased region" description="Polar residues" evidence="1">
    <location>
        <begin position="146"/>
        <end position="155"/>
    </location>
</feature>
<sequence>MAPSQKKNKGKAKGKAEPSQSVAASSKVTKPLLKDQSYQTKQDLKRMEELGREYAELAKSLPEEALLLIIECPSFIEMLEPLAGPSTVGAFAAGVMEAGRYAENQDKIQNGRARKRSARSYSEKFIAAINAQFASISASASNQSSDQRSGSVNPTEDQEAEAADAEAYSEFREFLQERLNEDGCKEDLRGDHADHIWENFKYANISAITQNVLGFLRELIHIQESQPLLNLSKVNMKDMDVVVQSIRSVESNFTVQILQKAYLQMNLAELMDTAFEEYQRANDRDEKSQAAGHNAVEWTEEISSEKNKDSRYGLGSLLTLSGFKMPFGRSAISFLHRKISNPEMVYAEVYINKYLPEMRTLSTLLNNIVQKLIIGSIITKLEIKQLQTIIKDRIKFSQHIEDKPDKGDDSSMSLPKELGEMSSGEGSIKSAQKGKEIDIEGDVENENQEEPPADDTA</sequence>
<feature type="compositionally biased region" description="Acidic residues" evidence="1">
    <location>
        <begin position="439"/>
        <end position="457"/>
    </location>
</feature>
<dbReference type="AlphaFoldDB" id="A0A4Z1HR01"/>
<protein>
    <submittedName>
        <fullName evidence="2">Uncharacterized protein</fullName>
    </submittedName>
</protein>
<feature type="compositionally biased region" description="Basic residues" evidence="1">
    <location>
        <begin position="1"/>
        <end position="13"/>
    </location>
</feature>
<name>A0A4Z1HR01_9HELO</name>
<feature type="compositionally biased region" description="Polar residues" evidence="1">
    <location>
        <begin position="18"/>
        <end position="28"/>
    </location>
</feature>
<organism evidence="2 3">
    <name type="scientific">Botryotinia narcissicola</name>
    <dbReference type="NCBI Taxonomy" id="278944"/>
    <lineage>
        <taxon>Eukaryota</taxon>
        <taxon>Fungi</taxon>
        <taxon>Dikarya</taxon>
        <taxon>Ascomycota</taxon>
        <taxon>Pezizomycotina</taxon>
        <taxon>Leotiomycetes</taxon>
        <taxon>Helotiales</taxon>
        <taxon>Sclerotiniaceae</taxon>
        <taxon>Botryotinia</taxon>
    </lineage>
</organism>
<feature type="region of interest" description="Disordered" evidence="1">
    <location>
        <begin position="140"/>
        <end position="163"/>
    </location>
</feature>
<dbReference type="Proteomes" id="UP000297452">
    <property type="component" value="Unassembled WGS sequence"/>
</dbReference>
<reference evidence="2 3" key="1">
    <citation type="submission" date="2017-12" db="EMBL/GenBank/DDBJ databases">
        <title>Comparative genomics of Botrytis spp.</title>
        <authorList>
            <person name="Valero-Jimenez C.A."/>
            <person name="Tapia P."/>
            <person name="Veloso J."/>
            <person name="Silva-Moreno E."/>
            <person name="Staats M."/>
            <person name="Valdes J.H."/>
            <person name="Van Kan J.A.L."/>
        </authorList>
    </citation>
    <scope>NUCLEOTIDE SEQUENCE [LARGE SCALE GENOMIC DNA]</scope>
    <source>
        <strain evidence="2 3">MUCL2120</strain>
    </source>
</reference>
<feature type="region of interest" description="Disordered" evidence="1">
    <location>
        <begin position="400"/>
        <end position="457"/>
    </location>
</feature>
<evidence type="ECO:0000313" key="3">
    <source>
        <dbReference type="Proteomes" id="UP000297452"/>
    </source>
</evidence>
<evidence type="ECO:0000313" key="2">
    <source>
        <dbReference type="EMBL" id="TGO49762.1"/>
    </source>
</evidence>